<name>A0A415EU38_ENTCA</name>
<organism evidence="5 6">
    <name type="scientific">Enterococcus casseliflavus</name>
    <name type="common">Enterococcus flavescens</name>
    <dbReference type="NCBI Taxonomy" id="37734"/>
    <lineage>
        <taxon>Bacteria</taxon>
        <taxon>Bacillati</taxon>
        <taxon>Bacillota</taxon>
        <taxon>Bacilli</taxon>
        <taxon>Lactobacillales</taxon>
        <taxon>Enterococcaceae</taxon>
        <taxon>Enterococcus</taxon>
    </lineage>
</organism>
<dbReference type="SUPFAM" id="SSF53850">
    <property type="entry name" value="Periplasmic binding protein-like II"/>
    <property type="match status" value="1"/>
</dbReference>
<sequence>MNKKFCCIILIGLFFLSGCRLEKEKDTSAEKLREITIGVTSFADSLEPTDQYFGWVVSRYGIGETLVRFDQQGVLQPWLAEEWFVSEDQLTWTFVIREGVKFSNGNTMSAESVKQSLERSFAMNDRSTTYFQYESIETQGNLLTIRTYVPIATIPGCLADPLFQIVDTTVDTADFAKNGPICTGPYVVKNFSPSDSCVLVPNPYYWQGEPGLDRVTFLCIDDQSTRSMALQTGEIQIAYNLKTENLKEFDRLDNIDVQALDSLRTTYAFMNQNGPLADVALRQAITLGIDRQSYTEHLLQGGASPASAPIPPTLDYDFESFADYGTYDPEKAKQILADAGYRDTNGDGLLETPDGNDLVLEFVIYTSREELSVYAQAAQANLKDIGINVTLKTVSYETLLGYRDAGTYDLLIWNVLVANTGDTENYLRENWYSTSSANTSGYQNPQVDQLLDELATVFDEEKRRSLVVDIQHLLMADAATLFFGYEKTLLFYDQSISGLEIFPMDYYWLTSDVTVNH</sequence>
<dbReference type="GO" id="GO:0015833">
    <property type="term" value="P:peptide transport"/>
    <property type="evidence" value="ECO:0007669"/>
    <property type="project" value="TreeGrafter"/>
</dbReference>
<gene>
    <name evidence="5" type="ORF">DW084_06530</name>
</gene>
<dbReference type="AlphaFoldDB" id="A0A415EU38"/>
<dbReference type="Proteomes" id="UP000286288">
    <property type="component" value="Unassembled WGS sequence"/>
</dbReference>
<dbReference type="Gene3D" id="3.10.105.10">
    <property type="entry name" value="Dipeptide-binding Protein, Domain 3"/>
    <property type="match status" value="1"/>
</dbReference>
<dbReference type="PROSITE" id="PS01040">
    <property type="entry name" value="SBP_BACTERIAL_5"/>
    <property type="match status" value="1"/>
</dbReference>
<feature type="domain" description="Solute-binding protein family 5" evidence="4">
    <location>
        <begin position="75"/>
        <end position="436"/>
    </location>
</feature>
<comment type="subcellular location">
    <subcellularLocation>
        <location evidence="1">Cell membrane</location>
        <topology evidence="1">Lipid-anchor</topology>
    </subcellularLocation>
</comment>
<comment type="similarity">
    <text evidence="2">Belongs to the bacterial solute-binding protein 5 family.</text>
</comment>
<dbReference type="GO" id="GO:0043190">
    <property type="term" value="C:ATP-binding cassette (ABC) transporter complex"/>
    <property type="evidence" value="ECO:0007669"/>
    <property type="project" value="InterPro"/>
</dbReference>
<evidence type="ECO:0000313" key="5">
    <source>
        <dbReference type="EMBL" id="RHK06827.1"/>
    </source>
</evidence>
<dbReference type="Pfam" id="PF00496">
    <property type="entry name" value="SBP_bac_5"/>
    <property type="match status" value="1"/>
</dbReference>
<evidence type="ECO:0000256" key="2">
    <source>
        <dbReference type="ARBA" id="ARBA00005695"/>
    </source>
</evidence>
<accession>A0A415EU38</accession>
<dbReference type="GO" id="GO:0042597">
    <property type="term" value="C:periplasmic space"/>
    <property type="evidence" value="ECO:0007669"/>
    <property type="project" value="UniProtKB-ARBA"/>
</dbReference>
<dbReference type="CDD" id="cd08490">
    <property type="entry name" value="PBP2_NikA_DppA_OppA_like_3"/>
    <property type="match status" value="1"/>
</dbReference>
<proteinExistence type="inferred from homology"/>
<dbReference type="InterPro" id="IPR039424">
    <property type="entry name" value="SBP_5"/>
</dbReference>
<dbReference type="Gene3D" id="3.40.190.10">
    <property type="entry name" value="Periplasmic binding protein-like II"/>
    <property type="match status" value="1"/>
</dbReference>
<evidence type="ECO:0000256" key="1">
    <source>
        <dbReference type="ARBA" id="ARBA00004193"/>
    </source>
</evidence>
<evidence type="ECO:0000256" key="3">
    <source>
        <dbReference type="ARBA" id="ARBA00022729"/>
    </source>
</evidence>
<dbReference type="InterPro" id="IPR023765">
    <property type="entry name" value="SBP_5_CS"/>
</dbReference>
<comment type="caution">
    <text evidence="5">The sequence shown here is derived from an EMBL/GenBank/DDBJ whole genome shotgun (WGS) entry which is preliminary data.</text>
</comment>
<dbReference type="InterPro" id="IPR030678">
    <property type="entry name" value="Peptide/Ni-bd"/>
</dbReference>
<dbReference type="PANTHER" id="PTHR30290">
    <property type="entry name" value="PERIPLASMIC BINDING COMPONENT OF ABC TRANSPORTER"/>
    <property type="match status" value="1"/>
</dbReference>
<dbReference type="GO" id="GO:1904680">
    <property type="term" value="F:peptide transmembrane transporter activity"/>
    <property type="evidence" value="ECO:0007669"/>
    <property type="project" value="TreeGrafter"/>
</dbReference>
<evidence type="ECO:0000259" key="4">
    <source>
        <dbReference type="Pfam" id="PF00496"/>
    </source>
</evidence>
<dbReference type="InterPro" id="IPR000914">
    <property type="entry name" value="SBP_5_dom"/>
</dbReference>
<dbReference type="PANTHER" id="PTHR30290:SF81">
    <property type="entry name" value="OLIGOPEPTIDE-BINDING PROTEIN OPPA"/>
    <property type="match status" value="1"/>
</dbReference>
<dbReference type="PIRSF" id="PIRSF002741">
    <property type="entry name" value="MppA"/>
    <property type="match status" value="1"/>
</dbReference>
<dbReference type="EMBL" id="QRMZ01000007">
    <property type="protein sequence ID" value="RHK06827.1"/>
    <property type="molecule type" value="Genomic_DNA"/>
</dbReference>
<evidence type="ECO:0000313" key="6">
    <source>
        <dbReference type="Proteomes" id="UP000286288"/>
    </source>
</evidence>
<reference evidence="5 6" key="1">
    <citation type="submission" date="2018-08" db="EMBL/GenBank/DDBJ databases">
        <title>A genome reference for cultivated species of the human gut microbiota.</title>
        <authorList>
            <person name="Zou Y."/>
            <person name="Xue W."/>
            <person name="Luo G."/>
        </authorList>
    </citation>
    <scope>NUCLEOTIDE SEQUENCE [LARGE SCALE GENOMIC DNA]</scope>
    <source>
        <strain evidence="5 6">AF48-16</strain>
    </source>
</reference>
<protein>
    <submittedName>
        <fullName evidence="5">ABC transporter substrate-binding protein</fullName>
    </submittedName>
</protein>
<dbReference type="PROSITE" id="PS51257">
    <property type="entry name" value="PROKAR_LIPOPROTEIN"/>
    <property type="match status" value="1"/>
</dbReference>
<keyword evidence="3" id="KW-0732">Signal</keyword>